<reference evidence="1 2" key="1">
    <citation type="submission" date="2017-06" db="EMBL/GenBank/DDBJ databases">
        <title>Genome sequencing of cyanobaciteial culture collection at National Institute for Environmental Studies (NIES).</title>
        <authorList>
            <person name="Hirose Y."/>
            <person name="Shimura Y."/>
            <person name="Fujisawa T."/>
            <person name="Nakamura Y."/>
            <person name="Kawachi M."/>
        </authorList>
    </citation>
    <scope>NUCLEOTIDE SEQUENCE [LARGE SCALE GENOMIC DNA]</scope>
    <source>
        <strain evidence="1 2">NIES-37</strain>
    </source>
</reference>
<protein>
    <recommendedName>
        <fullName evidence="3">Ubiquinone biosynthesis protein</fullName>
    </recommendedName>
</protein>
<dbReference type="AlphaFoldDB" id="A0A1Z4MVB9"/>
<gene>
    <name evidence="1" type="ORF">NIES37_13110</name>
</gene>
<dbReference type="EMBL" id="AP018248">
    <property type="protein sequence ID" value="BAY97373.1"/>
    <property type="molecule type" value="Genomic_DNA"/>
</dbReference>
<evidence type="ECO:0008006" key="3">
    <source>
        <dbReference type="Google" id="ProtNLM"/>
    </source>
</evidence>
<organism evidence="1 2">
    <name type="scientific">Tolypothrix tenuis PCC 7101</name>
    <dbReference type="NCBI Taxonomy" id="231146"/>
    <lineage>
        <taxon>Bacteria</taxon>
        <taxon>Bacillati</taxon>
        <taxon>Cyanobacteriota</taxon>
        <taxon>Cyanophyceae</taxon>
        <taxon>Nostocales</taxon>
        <taxon>Tolypothrichaceae</taxon>
        <taxon>Tolypothrix</taxon>
    </lineage>
</organism>
<sequence>MTNFMMLSKLKAIFAAKNSGNLGDFAILKSDFLGAKVAPEVAEKLRSLAGYHPPIDLAKLIQYPQGSFGREYAENMNANHVQPLNVSPELDEVAKRNVFALRYVVTHDIFHVLLGFDTTYAGEIGVLAFAAAQNYSKSLKISLWLASLLYPILAPQQFSEIFVNLQKGYQLGKKAEFLLSYRFEEHWEEPIIELRKHLGLSPNSPISS</sequence>
<accession>A0A1Z4MVB9</accession>
<keyword evidence="2" id="KW-1185">Reference proteome</keyword>
<dbReference type="PANTHER" id="PTHR12922">
    <property type="entry name" value="UBIQUINONE BIOSYNTHESIS PROTEIN"/>
    <property type="match status" value="1"/>
</dbReference>
<dbReference type="Pfam" id="PF05019">
    <property type="entry name" value="Coq4"/>
    <property type="match status" value="1"/>
</dbReference>
<evidence type="ECO:0000313" key="2">
    <source>
        <dbReference type="Proteomes" id="UP000218785"/>
    </source>
</evidence>
<dbReference type="Proteomes" id="UP000218785">
    <property type="component" value="Chromosome"/>
</dbReference>
<dbReference type="GO" id="GO:0006744">
    <property type="term" value="P:ubiquinone biosynthetic process"/>
    <property type="evidence" value="ECO:0007669"/>
    <property type="project" value="InterPro"/>
</dbReference>
<dbReference type="InterPro" id="IPR007715">
    <property type="entry name" value="Coq4"/>
</dbReference>
<dbReference type="KEGG" id="ttq:NIES37_13110"/>
<dbReference type="RefSeq" id="WP_422641101.1">
    <property type="nucleotide sequence ID" value="NZ_CAWNJS010000001.1"/>
</dbReference>
<dbReference type="PANTHER" id="PTHR12922:SF7">
    <property type="entry name" value="UBIQUINONE BIOSYNTHESIS PROTEIN COQ4 HOMOLOG, MITOCHONDRIAL"/>
    <property type="match status" value="1"/>
</dbReference>
<evidence type="ECO:0000313" key="1">
    <source>
        <dbReference type="EMBL" id="BAY97373.1"/>
    </source>
</evidence>
<name>A0A1Z4MVB9_9CYAN</name>
<proteinExistence type="predicted"/>